<protein>
    <submittedName>
        <fullName evidence="12">Serine/threonine-protein kinase</fullName>
        <ecNumber evidence="12">2.7.11.1</ecNumber>
    </submittedName>
</protein>
<dbReference type="Pfam" id="PF00168">
    <property type="entry name" value="C2"/>
    <property type="match status" value="1"/>
</dbReference>
<dbReference type="GO" id="GO:0004674">
    <property type="term" value="F:protein serine/threonine kinase activity"/>
    <property type="evidence" value="ECO:0007669"/>
    <property type="project" value="UniProtKB-EC"/>
</dbReference>
<evidence type="ECO:0000256" key="4">
    <source>
        <dbReference type="ARBA" id="ARBA00022741"/>
    </source>
</evidence>
<dbReference type="Pfam" id="PF00433">
    <property type="entry name" value="Pkinase_C"/>
    <property type="match status" value="1"/>
</dbReference>
<feature type="compositionally biased region" description="Low complexity" evidence="8">
    <location>
        <begin position="285"/>
        <end position="310"/>
    </location>
</feature>
<feature type="region of interest" description="Disordered" evidence="8">
    <location>
        <begin position="1028"/>
        <end position="1066"/>
    </location>
</feature>
<evidence type="ECO:0000259" key="10">
    <source>
        <dbReference type="PROSITE" id="PS50011"/>
    </source>
</evidence>
<name>A0ABP0DR07_9PEZI</name>
<dbReference type="PROSITE" id="PS50004">
    <property type="entry name" value="C2"/>
    <property type="match status" value="1"/>
</dbReference>
<dbReference type="SMART" id="SM00239">
    <property type="entry name" value="C2"/>
    <property type="match status" value="1"/>
</dbReference>
<dbReference type="PROSITE" id="PS00107">
    <property type="entry name" value="PROTEIN_KINASE_ATP"/>
    <property type="match status" value="1"/>
</dbReference>
<keyword evidence="1" id="KW-0723">Serine/threonine-protein kinase</keyword>
<dbReference type="InterPro" id="IPR000961">
    <property type="entry name" value="AGC-kinase_C"/>
</dbReference>
<evidence type="ECO:0000313" key="13">
    <source>
        <dbReference type="Proteomes" id="UP001642502"/>
    </source>
</evidence>
<evidence type="ECO:0000256" key="3">
    <source>
        <dbReference type="ARBA" id="ARBA00022679"/>
    </source>
</evidence>
<comment type="caution">
    <text evidence="12">The sequence shown here is derived from an EMBL/GenBank/DDBJ whole genome shotgun (WGS) entry which is preliminary data.</text>
</comment>
<evidence type="ECO:0000256" key="1">
    <source>
        <dbReference type="ARBA" id="ARBA00022527"/>
    </source>
</evidence>
<dbReference type="InterPro" id="IPR011009">
    <property type="entry name" value="Kinase-like_dom_sf"/>
</dbReference>
<feature type="region of interest" description="Disordered" evidence="8">
    <location>
        <begin position="129"/>
        <end position="175"/>
    </location>
</feature>
<dbReference type="CDD" id="cd05586">
    <property type="entry name" value="STKc_Sck1_like"/>
    <property type="match status" value="1"/>
</dbReference>
<feature type="region of interest" description="Disordered" evidence="8">
    <location>
        <begin position="463"/>
        <end position="499"/>
    </location>
</feature>
<evidence type="ECO:0000259" key="9">
    <source>
        <dbReference type="PROSITE" id="PS50004"/>
    </source>
</evidence>
<dbReference type="InterPro" id="IPR000008">
    <property type="entry name" value="C2_dom"/>
</dbReference>
<dbReference type="SMART" id="SM00220">
    <property type="entry name" value="S_TKc"/>
    <property type="match status" value="1"/>
</dbReference>
<dbReference type="PANTHER" id="PTHR24351">
    <property type="entry name" value="RIBOSOMAL PROTEIN S6 KINASE"/>
    <property type="match status" value="1"/>
</dbReference>
<proteinExistence type="predicted"/>
<dbReference type="Pfam" id="PF00069">
    <property type="entry name" value="Pkinase"/>
    <property type="match status" value="1"/>
</dbReference>
<dbReference type="Gene3D" id="2.60.40.150">
    <property type="entry name" value="C2 domain"/>
    <property type="match status" value="1"/>
</dbReference>
<dbReference type="PROSITE" id="PS51285">
    <property type="entry name" value="AGC_KINASE_CTER"/>
    <property type="match status" value="1"/>
</dbReference>
<feature type="domain" description="C2" evidence="9">
    <location>
        <begin position="475"/>
        <end position="647"/>
    </location>
</feature>
<keyword evidence="3 12" id="KW-0808">Transferase</keyword>
<evidence type="ECO:0000256" key="2">
    <source>
        <dbReference type="ARBA" id="ARBA00022553"/>
    </source>
</evidence>
<dbReference type="InterPro" id="IPR017892">
    <property type="entry name" value="Pkinase_C"/>
</dbReference>
<feature type="region of interest" description="Disordered" evidence="8">
    <location>
        <begin position="252"/>
        <end position="311"/>
    </location>
</feature>
<sequence length="1098" mass="119088">MAPTTGMDEPGRSAAADDDGTDQIDFDTPRSGLATPQPDLHDKRLPGIMSYFNQVRPASIKRLFSGNYTVPSKSSTSASSNPATTVTTASPAIPAIPATSSTSAMATIIPNLTSATSGETLAAIQDALPTVPSSQSTRSQEQSDTQGQSHLHTTARAPEPDATKSRPYPPTADPVALDLSETLRSAPLSDRAAEGAAVTYQSQRADDAQSHSIQPPPPLTIQQKLTPPTAPADDVAPSSESLAVAALTAIHPYPTPPVSVREAAESGEVESGLAEVERESEGHISATSTGSKSTKNSSPSIRNPSRNLNSQKKIAFDATDGRAYQETQTSTPLAGVVTPSSVLARHFSVPSLPSLATTTLTSTIPVSTRSPASTSDDMRASLDSPGCTDPLAVDISAPPAATVIVPAAPAASFLRSASVGQLKKLTTMTRIKSGQSTPVRSLSTINLQQAESPISALASDIESARSTLSHGTDPTSGSRTASSTPTPAGIQAPAPKGKLTIKIKEARGLRRTRDPYVVAVFQRSELISAGPRQDDISDEVILPGTAVSSIPIQRQLSDNGRPMAIPMRSRQSSNTSVTDYGAFRNRNTRRSFTNPKWDAEAVFDVVDSNMLVDISVYDHSATGEEFVGHVDFQAKSSEKHGPISGWFPLRGHADTIAEDTPIGEVYVEAIYQRTERKHYGPDDFEILRLIGKGTFGQVYQVRKRDTRRIYAMKVLSKKKIVQKKEVAHTVGERNILVRTATSDSPFIVGLKFSFQTPSDLYLVTDYMSGGELFWHLQKEGRFEEGRAKFYIAELILAMEHLHDNNIVYRDLKPENILLDANGHIALCDFGLSKANLTKNDTTNTFCGTTEYLAPEVLLDEAGYTKMVDFWSLGVLVFEMCCGWSPFYAEDTQQMYKNIAFGKVRFPKDTLSAEGRSFVKGLLNRNPKHRLGATKDAAELMEHPFFRDIDWDALSKKLITPPFKPKLKSDTDVSYFDPMFTDAMDKSGSLNERAAALARGLATSTPLSPSMQANFQGFTFVDESALDDNMRGRPSYNNNHDDSDDETHNTDVYHNSRNRTDDDWDDINDIAPRNPDRMSGVLHSSNNDEHMFGGANFDM</sequence>
<keyword evidence="13" id="KW-1185">Reference proteome</keyword>
<evidence type="ECO:0000256" key="6">
    <source>
        <dbReference type="ARBA" id="ARBA00022840"/>
    </source>
</evidence>
<evidence type="ECO:0000256" key="8">
    <source>
        <dbReference type="SAM" id="MobiDB-lite"/>
    </source>
</evidence>
<dbReference type="InterPro" id="IPR017441">
    <property type="entry name" value="Protein_kinase_ATP_BS"/>
</dbReference>
<gene>
    <name evidence="12" type="primary">SCH9</name>
    <name evidence="12" type="ORF">SEPCBS119000_004219</name>
</gene>
<dbReference type="PROSITE" id="PS00108">
    <property type="entry name" value="PROTEIN_KINASE_ST"/>
    <property type="match status" value="1"/>
</dbReference>
<reference evidence="12 13" key="1">
    <citation type="submission" date="2024-01" db="EMBL/GenBank/DDBJ databases">
        <authorList>
            <person name="Allen C."/>
            <person name="Tagirdzhanova G."/>
        </authorList>
    </citation>
    <scope>NUCLEOTIDE SEQUENCE [LARGE SCALE GENOMIC DNA]</scope>
    <source>
        <strain evidence="12 13">CBS 119000</strain>
    </source>
</reference>
<evidence type="ECO:0000256" key="7">
    <source>
        <dbReference type="PROSITE-ProRule" id="PRU10141"/>
    </source>
</evidence>
<keyword evidence="2" id="KW-0597">Phosphoprotein</keyword>
<feature type="domain" description="Protein kinase" evidence="10">
    <location>
        <begin position="684"/>
        <end position="945"/>
    </location>
</feature>
<evidence type="ECO:0000313" key="12">
    <source>
        <dbReference type="EMBL" id="CAK7270695.1"/>
    </source>
</evidence>
<feature type="domain" description="AGC-kinase C-terminal" evidence="11">
    <location>
        <begin position="946"/>
        <end position="1029"/>
    </location>
</feature>
<feature type="region of interest" description="Disordered" evidence="8">
    <location>
        <begin position="1"/>
        <end position="45"/>
    </location>
</feature>
<feature type="binding site" evidence="7">
    <location>
        <position position="713"/>
    </location>
    <ligand>
        <name>ATP</name>
        <dbReference type="ChEBI" id="CHEBI:30616"/>
    </ligand>
</feature>
<feature type="compositionally biased region" description="Acidic residues" evidence="8">
    <location>
        <begin position="16"/>
        <end position="25"/>
    </location>
</feature>
<accession>A0ABP0DR07</accession>
<dbReference type="Gene3D" id="3.30.200.20">
    <property type="entry name" value="Phosphorylase Kinase, domain 1"/>
    <property type="match status" value="1"/>
</dbReference>
<dbReference type="InterPro" id="IPR000719">
    <property type="entry name" value="Prot_kinase_dom"/>
</dbReference>
<evidence type="ECO:0000256" key="5">
    <source>
        <dbReference type="ARBA" id="ARBA00022777"/>
    </source>
</evidence>
<keyword evidence="5 12" id="KW-0418">Kinase</keyword>
<dbReference type="EC" id="2.7.11.1" evidence="12"/>
<dbReference type="Gene3D" id="1.10.510.10">
    <property type="entry name" value="Transferase(Phosphotransferase) domain 1"/>
    <property type="match status" value="1"/>
</dbReference>
<feature type="region of interest" description="Disordered" evidence="8">
    <location>
        <begin position="187"/>
        <end position="238"/>
    </location>
</feature>
<feature type="compositionally biased region" description="Polar residues" evidence="8">
    <location>
        <begin position="131"/>
        <end position="152"/>
    </location>
</feature>
<dbReference type="InterPro" id="IPR008271">
    <property type="entry name" value="Ser/Thr_kinase_AS"/>
</dbReference>
<dbReference type="PROSITE" id="PS50011">
    <property type="entry name" value="PROTEIN_KINASE_DOM"/>
    <property type="match status" value="1"/>
</dbReference>
<evidence type="ECO:0000259" key="11">
    <source>
        <dbReference type="PROSITE" id="PS51285"/>
    </source>
</evidence>
<keyword evidence="6 7" id="KW-0067">ATP-binding</keyword>
<dbReference type="EMBL" id="CAWUON010000062">
    <property type="protein sequence ID" value="CAK7270695.1"/>
    <property type="molecule type" value="Genomic_DNA"/>
</dbReference>
<dbReference type="SUPFAM" id="SSF56112">
    <property type="entry name" value="Protein kinase-like (PK-like)"/>
    <property type="match status" value="1"/>
</dbReference>
<dbReference type="InterPro" id="IPR035892">
    <property type="entry name" value="C2_domain_sf"/>
</dbReference>
<dbReference type="Proteomes" id="UP001642502">
    <property type="component" value="Unassembled WGS sequence"/>
</dbReference>
<keyword evidence="4 7" id="KW-0547">Nucleotide-binding</keyword>
<organism evidence="12 13">
    <name type="scientific">Sporothrix epigloea</name>
    <dbReference type="NCBI Taxonomy" id="1892477"/>
    <lineage>
        <taxon>Eukaryota</taxon>
        <taxon>Fungi</taxon>
        <taxon>Dikarya</taxon>
        <taxon>Ascomycota</taxon>
        <taxon>Pezizomycotina</taxon>
        <taxon>Sordariomycetes</taxon>
        <taxon>Sordariomycetidae</taxon>
        <taxon>Ophiostomatales</taxon>
        <taxon>Ophiostomataceae</taxon>
        <taxon>Sporothrix</taxon>
    </lineage>
</organism>
<dbReference type="SMART" id="SM00133">
    <property type="entry name" value="S_TK_X"/>
    <property type="match status" value="1"/>
</dbReference>
<feature type="region of interest" description="Disordered" evidence="8">
    <location>
        <begin position="364"/>
        <end position="383"/>
    </location>
</feature>
<dbReference type="SUPFAM" id="SSF49562">
    <property type="entry name" value="C2 domain (Calcium/lipid-binding domain, CaLB)"/>
    <property type="match status" value="1"/>
</dbReference>
<feature type="compositionally biased region" description="Polar residues" evidence="8">
    <location>
        <begin position="464"/>
        <end position="486"/>
    </location>
</feature>